<sequence length="206" mass="24656">MCCNLFNDEIIIRKLNHKFKLVNYNNHREYTINSLKISKNKLQKEMEDQGLSKKALINLFMQVLQLKQISQKRLEQLDKGRRRMLTSPGKGNKVFQVIDMDQNGKLIFKIFQELDMSLLLIQISNQIIDRWINIISNINYQKEFKIRFNIQILQTQFKLFVQLILCKVDHDHYTKVKKIKKLPGGAYDKIYLYKCEKSINNKRIFQ</sequence>
<proteinExistence type="predicted"/>
<dbReference type="KEGG" id="ptm:GSPATT00033535001"/>
<reference evidence="1 2" key="1">
    <citation type="journal article" date="2006" name="Nature">
        <title>Global trends of whole-genome duplications revealed by the ciliate Paramecium tetraurelia.</title>
        <authorList>
            <consortium name="Genoscope"/>
            <person name="Aury J.-M."/>
            <person name="Jaillon O."/>
            <person name="Duret L."/>
            <person name="Noel B."/>
            <person name="Jubin C."/>
            <person name="Porcel B.M."/>
            <person name="Segurens B."/>
            <person name="Daubin V."/>
            <person name="Anthouard V."/>
            <person name="Aiach N."/>
            <person name="Arnaiz O."/>
            <person name="Billaut A."/>
            <person name="Beisson J."/>
            <person name="Blanc I."/>
            <person name="Bouhouche K."/>
            <person name="Camara F."/>
            <person name="Duharcourt S."/>
            <person name="Guigo R."/>
            <person name="Gogendeau D."/>
            <person name="Katinka M."/>
            <person name="Keller A.-M."/>
            <person name="Kissmehl R."/>
            <person name="Klotz C."/>
            <person name="Koll F."/>
            <person name="Le Moue A."/>
            <person name="Lepere C."/>
            <person name="Malinsky S."/>
            <person name="Nowacki M."/>
            <person name="Nowak J.K."/>
            <person name="Plattner H."/>
            <person name="Poulain J."/>
            <person name="Ruiz F."/>
            <person name="Serrano V."/>
            <person name="Zagulski M."/>
            <person name="Dessen P."/>
            <person name="Betermier M."/>
            <person name="Weissenbach J."/>
            <person name="Scarpelli C."/>
            <person name="Schachter V."/>
            <person name="Sperling L."/>
            <person name="Meyer E."/>
            <person name="Cohen J."/>
            <person name="Wincker P."/>
        </authorList>
    </citation>
    <scope>NUCLEOTIDE SEQUENCE [LARGE SCALE GENOMIC DNA]</scope>
    <source>
        <strain evidence="1 2">Stock d4-2</strain>
    </source>
</reference>
<keyword evidence="2" id="KW-1185">Reference proteome</keyword>
<evidence type="ECO:0008006" key="3">
    <source>
        <dbReference type="Google" id="ProtNLM"/>
    </source>
</evidence>
<evidence type="ECO:0000313" key="1">
    <source>
        <dbReference type="EMBL" id="CAK63682.1"/>
    </source>
</evidence>
<name>A0BYR5_PARTE</name>
<dbReference type="AlphaFoldDB" id="A0BYR5"/>
<protein>
    <recommendedName>
        <fullName evidence="3">Protein kinase domain-containing protein</fullName>
    </recommendedName>
</protein>
<evidence type="ECO:0000313" key="2">
    <source>
        <dbReference type="Proteomes" id="UP000000600"/>
    </source>
</evidence>
<dbReference type="RefSeq" id="XP_001431080.1">
    <property type="nucleotide sequence ID" value="XM_001431043.1"/>
</dbReference>
<dbReference type="GeneID" id="5016864"/>
<dbReference type="EMBL" id="CT868027">
    <property type="protein sequence ID" value="CAK63682.1"/>
    <property type="molecule type" value="Genomic_DNA"/>
</dbReference>
<accession>A0BYR5</accession>
<gene>
    <name evidence="1" type="ORF">GSPATT00033535001</name>
</gene>
<dbReference type="InParanoid" id="A0BYR5"/>
<dbReference type="HOGENOM" id="CLU_1334134_0_0_1"/>
<dbReference type="Proteomes" id="UP000000600">
    <property type="component" value="Unassembled WGS sequence"/>
</dbReference>
<organism evidence="1 2">
    <name type="scientific">Paramecium tetraurelia</name>
    <dbReference type="NCBI Taxonomy" id="5888"/>
    <lineage>
        <taxon>Eukaryota</taxon>
        <taxon>Sar</taxon>
        <taxon>Alveolata</taxon>
        <taxon>Ciliophora</taxon>
        <taxon>Intramacronucleata</taxon>
        <taxon>Oligohymenophorea</taxon>
        <taxon>Peniculida</taxon>
        <taxon>Parameciidae</taxon>
        <taxon>Paramecium</taxon>
    </lineage>
</organism>